<evidence type="ECO:0000313" key="3">
    <source>
        <dbReference type="EMBL" id="EXI86105.1"/>
    </source>
</evidence>
<dbReference type="PANTHER" id="PTHR30298">
    <property type="entry name" value="H REPEAT-ASSOCIATED PREDICTED TRANSPOSASE"/>
    <property type="match status" value="1"/>
</dbReference>
<dbReference type="GO" id="GO:0003677">
    <property type="term" value="F:DNA binding"/>
    <property type="evidence" value="ECO:0007669"/>
    <property type="project" value="InterPro"/>
</dbReference>
<keyword evidence="4" id="KW-1185">Reference proteome</keyword>
<feature type="domain" description="H repeat-associated protein N-terminal" evidence="2">
    <location>
        <begin position="3"/>
        <end position="89"/>
    </location>
</feature>
<gene>
    <name evidence="3" type="ORF">AW11_03234</name>
</gene>
<dbReference type="EMBL" id="JEMY01000045">
    <property type="protein sequence ID" value="EXI86105.1"/>
    <property type="molecule type" value="Genomic_DNA"/>
</dbReference>
<dbReference type="GO" id="GO:0004803">
    <property type="term" value="F:transposase activity"/>
    <property type="evidence" value="ECO:0007669"/>
    <property type="project" value="InterPro"/>
</dbReference>
<feature type="domain" description="Transposase IS4-like" evidence="1">
    <location>
        <begin position="99"/>
        <end position="329"/>
    </location>
</feature>
<name>A0A011QAH0_ACCRE</name>
<dbReference type="InterPro" id="IPR051698">
    <property type="entry name" value="Transposase_11-like"/>
</dbReference>
<dbReference type="Pfam" id="PF13808">
    <property type="entry name" value="DDE_Tnp_1_assoc"/>
    <property type="match status" value="1"/>
</dbReference>
<protein>
    <submittedName>
        <fullName evidence="3">Transposase</fullName>
    </submittedName>
</protein>
<reference evidence="3" key="1">
    <citation type="submission" date="2014-02" db="EMBL/GenBank/DDBJ databases">
        <title>Expanding our view of genomic diversity in Candidatus Accumulibacter clades.</title>
        <authorList>
            <person name="Skennerton C.T."/>
            <person name="Barr J.J."/>
            <person name="Slater F.R."/>
            <person name="Bond P.L."/>
            <person name="Tyson G.W."/>
        </authorList>
    </citation>
    <scope>NUCLEOTIDE SEQUENCE [LARGE SCALE GENOMIC DNA]</scope>
</reference>
<proteinExistence type="predicted"/>
<dbReference type="NCBIfam" id="NF033564">
    <property type="entry name" value="transpos_ISAs1"/>
    <property type="match status" value="1"/>
</dbReference>
<accession>A0A011QAH0</accession>
<dbReference type="GO" id="GO:0006313">
    <property type="term" value="P:DNA transposition"/>
    <property type="evidence" value="ECO:0007669"/>
    <property type="project" value="InterPro"/>
</dbReference>
<evidence type="ECO:0000259" key="2">
    <source>
        <dbReference type="Pfam" id="PF13808"/>
    </source>
</evidence>
<comment type="caution">
    <text evidence="3">The sequence shown here is derived from an EMBL/GenBank/DDBJ whole genome shotgun (WGS) entry which is preliminary data.</text>
</comment>
<dbReference type="PANTHER" id="PTHR30298:SF0">
    <property type="entry name" value="PROTEIN YBFL-RELATED"/>
    <property type="match status" value="1"/>
</dbReference>
<dbReference type="AlphaFoldDB" id="A0A011QAH0"/>
<evidence type="ECO:0000259" key="1">
    <source>
        <dbReference type="Pfam" id="PF01609"/>
    </source>
</evidence>
<dbReference type="InterPro" id="IPR032806">
    <property type="entry name" value="YbfD_N"/>
</dbReference>
<dbReference type="Proteomes" id="UP000022141">
    <property type="component" value="Unassembled WGS sequence"/>
</dbReference>
<dbReference type="InterPro" id="IPR047647">
    <property type="entry name" value="ISAs1_transpos"/>
</dbReference>
<dbReference type="InterPro" id="IPR002559">
    <property type="entry name" value="Transposase_11"/>
</dbReference>
<dbReference type="Pfam" id="PF01609">
    <property type="entry name" value="DDE_Tnp_1"/>
    <property type="match status" value="1"/>
</dbReference>
<dbReference type="PATRIC" id="fig|1454004.3.peg.3334"/>
<dbReference type="eggNOG" id="COG5433">
    <property type="taxonomic scope" value="Bacteria"/>
</dbReference>
<sequence length="365" mass="40609">MCCLREVDDPRKPSNGTLHDFVEILVIAMAAVLSDCDTVEDIAYWAYKKEAWLRQFLPLKNGVASEKTFLRIFRALDPKQFEVAFRRWVAEVVGTLNGGIAVDGKTVRGSGSGGESAIHMVSAFATELGVVLGQEKVAAKSNEITAIPELLQALQIKDLLITIDAMGCQRNIARQITDQGGDYLLAVKGNQPALLEAIETDFIDQYQSQAVDRHRQVHKSRGRIVGQIASVLPAKGTVDLADWPKCKTIGLVDSLRKVGDEESNFERRYYISSRALTAEQLAVAVRGHWAVENRLHWVLDVSFGEDASTVRKDNAPQNLSLLKKIVLNLIRLDTTDQKKTSLRLKRKAAAWDDDFRVKIMGLIRL</sequence>
<evidence type="ECO:0000313" key="4">
    <source>
        <dbReference type="Proteomes" id="UP000022141"/>
    </source>
</evidence>
<organism evidence="3 4">
    <name type="scientific">Accumulibacter regalis</name>
    <dbReference type="NCBI Taxonomy" id="522306"/>
    <lineage>
        <taxon>Bacteria</taxon>
        <taxon>Pseudomonadati</taxon>
        <taxon>Pseudomonadota</taxon>
        <taxon>Betaproteobacteria</taxon>
        <taxon>Candidatus Accumulibacter</taxon>
    </lineage>
</organism>